<dbReference type="EMBL" id="MFIX01000221">
    <property type="protein sequence ID" value="OGG01164.1"/>
    <property type="molecule type" value="Genomic_DNA"/>
</dbReference>
<proteinExistence type="predicted"/>
<sequence length="398" mass="44228">MSAKILIWDSDLSLGHAIFDTLSLKGYRPVRLENPAHLAKALELEKPELAILEGNWQAGTKISLGEGAFPQPANGELSIVLPAAGEASLYRNVVAGLVLGTISKPFGQDQLCSGIQSSLSLKETLEKPPLPWEEYIEVRRLTTEEEILADLNLRYQVYREVGFIGSRSEEIEIDRYDTRAIIFGAFHNVSGESELVGSIRIIREKSEGPHAGELRRIMQRYGLDIPLSEDSENGRASLPALQTFGLSAVELKTVSAGFGTDHSAGGQNVSPEICEMSRLVIKKEYRRRRFGIERRLYEGIVVDCSASKPHRNWFIIAVHPMNTTKYLRYGFTCLEELGVKSYAGLAQPAVLLNLDLQHYLIQPNPFTPSLAVNTLLYQVNGNILTRVQDQPVQLEKVA</sequence>
<dbReference type="Pfam" id="PF13444">
    <property type="entry name" value="Acetyltransf_5"/>
    <property type="match status" value="1"/>
</dbReference>
<evidence type="ECO:0000313" key="1">
    <source>
        <dbReference type="EMBL" id="OGG01164.1"/>
    </source>
</evidence>
<dbReference type="STRING" id="1817867.A3F83_15630"/>
<accession>A0A1F5YM36</accession>
<dbReference type="AlphaFoldDB" id="A0A1F5YM36"/>
<organism evidence="1 2">
    <name type="scientific">Candidatus Glassbacteria bacterium RIFCSPLOWO2_12_FULL_58_11</name>
    <dbReference type="NCBI Taxonomy" id="1817867"/>
    <lineage>
        <taxon>Bacteria</taxon>
        <taxon>Candidatus Glassiibacteriota</taxon>
    </lineage>
</organism>
<dbReference type="Gene3D" id="3.40.630.30">
    <property type="match status" value="1"/>
</dbReference>
<dbReference type="Proteomes" id="UP000179129">
    <property type="component" value="Unassembled WGS sequence"/>
</dbReference>
<comment type="caution">
    <text evidence="1">The sequence shown here is derived from an EMBL/GenBank/DDBJ whole genome shotgun (WGS) entry which is preliminary data.</text>
</comment>
<gene>
    <name evidence="1" type="ORF">A3F83_15630</name>
</gene>
<reference evidence="1 2" key="1">
    <citation type="journal article" date="2016" name="Nat. Commun.">
        <title>Thousands of microbial genomes shed light on interconnected biogeochemical processes in an aquifer system.</title>
        <authorList>
            <person name="Anantharaman K."/>
            <person name="Brown C.T."/>
            <person name="Hug L.A."/>
            <person name="Sharon I."/>
            <person name="Castelle C.J."/>
            <person name="Probst A.J."/>
            <person name="Thomas B.C."/>
            <person name="Singh A."/>
            <person name="Wilkins M.J."/>
            <person name="Karaoz U."/>
            <person name="Brodie E.L."/>
            <person name="Williams K.H."/>
            <person name="Hubbard S.S."/>
            <person name="Banfield J.F."/>
        </authorList>
    </citation>
    <scope>NUCLEOTIDE SEQUENCE [LARGE SCALE GENOMIC DNA]</scope>
</reference>
<name>A0A1F5YM36_9BACT</name>
<evidence type="ECO:0008006" key="3">
    <source>
        <dbReference type="Google" id="ProtNLM"/>
    </source>
</evidence>
<dbReference type="SUPFAM" id="SSF55729">
    <property type="entry name" value="Acyl-CoA N-acyltransferases (Nat)"/>
    <property type="match status" value="2"/>
</dbReference>
<dbReference type="InterPro" id="IPR016181">
    <property type="entry name" value="Acyl_CoA_acyltransferase"/>
</dbReference>
<evidence type="ECO:0000313" key="2">
    <source>
        <dbReference type="Proteomes" id="UP000179129"/>
    </source>
</evidence>
<protein>
    <recommendedName>
        <fullName evidence="3">Response regulatory domain-containing protein</fullName>
    </recommendedName>
</protein>